<feature type="transmembrane region" description="Helical" evidence="5">
    <location>
        <begin position="12"/>
        <end position="32"/>
    </location>
</feature>
<feature type="transmembrane region" description="Helical" evidence="5">
    <location>
        <begin position="161"/>
        <end position="180"/>
    </location>
</feature>
<organism evidence="7 8">
    <name type="scientific">Acidianus hospitalis</name>
    <dbReference type="NCBI Taxonomy" id="563177"/>
    <lineage>
        <taxon>Archaea</taxon>
        <taxon>Thermoproteota</taxon>
        <taxon>Thermoprotei</taxon>
        <taxon>Sulfolobales</taxon>
        <taxon>Sulfolobaceae</taxon>
        <taxon>Acidianus</taxon>
    </lineage>
</organism>
<feature type="transmembrane region" description="Helical" evidence="5">
    <location>
        <begin position="234"/>
        <end position="257"/>
    </location>
</feature>
<evidence type="ECO:0000256" key="5">
    <source>
        <dbReference type="SAM" id="Phobius"/>
    </source>
</evidence>
<feature type="transmembrane region" description="Helical" evidence="5">
    <location>
        <begin position="364"/>
        <end position="384"/>
    </location>
</feature>
<gene>
    <name evidence="7" type="ORF">DDW13_06255</name>
</gene>
<feature type="transmembrane region" description="Helical" evidence="5">
    <location>
        <begin position="294"/>
        <end position="313"/>
    </location>
</feature>
<evidence type="ECO:0000256" key="4">
    <source>
        <dbReference type="ARBA" id="ARBA00023136"/>
    </source>
</evidence>
<evidence type="ECO:0000256" key="1">
    <source>
        <dbReference type="ARBA" id="ARBA00004141"/>
    </source>
</evidence>
<accession>A0A2T9X3V7</accession>
<name>A0A2T9X3V7_9CREN</name>
<dbReference type="InterPro" id="IPR011701">
    <property type="entry name" value="MFS"/>
</dbReference>
<feature type="transmembrane region" description="Helical" evidence="5">
    <location>
        <begin position="333"/>
        <end position="358"/>
    </location>
</feature>
<dbReference type="InterPro" id="IPR005829">
    <property type="entry name" value="Sugar_transporter_CS"/>
</dbReference>
<keyword evidence="2 5" id="KW-0812">Transmembrane</keyword>
<proteinExistence type="predicted"/>
<feature type="transmembrane region" description="Helical" evidence="5">
    <location>
        <begin position="38"/>
        <end position="61"/>
    </location>
</feature>
<comment type="caution">
    <text evidence="7">The sequence shown here is derived from an EMBL/GenBank/DDBJ whole genome shotgun (WGS) entry which is preliminary data.</text>
</comment>
<evidence type="ECO:0000256" key="3">
    <source>
        <dbReference type="ARBA" id="ARBA00022989"/>
    </source>
</evidence>
<feature type="domain" description="Major facilitator superfamily (MFS) profile" evidence="6">
    <location>
        <begin position="7"/>
        <end position="387"/>
    </location>
</feature>
<dbReference type="GO" id="GO:0005886">
    <property type="term" value="C:plasma membrane"/>
    <property type="evidence" value="ECO:0007669"/>
    <property type="project" value="TreeGrafter"/>
</dbReference>
<dbReference type="AlphaFoldDB" id="A0A2T9X3V7"/>
<protein>
    <submittedName>
        <fullName evidence="7">MFS transporter</fullName>
    </submittedName>
</protein>
<evidence type="ECO:0000256" key="2">
    <source>
        <dbReference type="ARBA" id="ARBA00022692"/>
    </source>
</evidence>
<dbReference type="Pfam" id="PF07690">
    <property type="entry name" value="MFS_1"/>
    <property type="match status" value="1"/>
</dbReference>
<feature type="transmembrane region" description="Helical" evidence="5">
    <location>
        <begin position="269"/>
        <end position="288"/>
    </location>
</feature>
<sequence>MKSYIHSTISSSLAWAGNIYDLLLITYVYGILENMFNLNYFEISILFALGLIGRVLGGMVFGKYADTIGRKPVLMIGTGGYALFQGLMAFSPNVILLFIFRLIEGIFMGAEWTAGTVIAYEQAPRSLKGFVTGIVQAGYGIGYSLTGVTYLIFISSIVNNWRIFLLTGALPLLLLPYIQLKVKDTKEQGSSKIAIRYKEYMGVLLKATLGMSGMFTAYFAVFGNYTEVAEVDHLPAYVLGILMTIANIVLAFSFILFGRLADRYDKKKLIYIGLIGLMIGLPFAVPLLSTMINVVGMSAGVIIFAFFTGFWPLMPLLLADAVPAEVRGFLSGFAYNAGGFVGGIADIIIGLLTLIYGINTISRWVDGFGFASILLVLVSVITWPRSGAKAKVIMIEH</sequence>
<dbReference type="PANTHER" id="PTHR23508">
    <property type="entry name" value="CARBOXYLIC ACID TRANSPORTER PROTEIN HOMOLOG"/>
    <property type="match status" value="1"/>
</dbReference>
<evidence type="ECO:0000313" key="7">
    <source>
        <dbReference type="EMBL" id="PVU74767.1"/>
    </source>
</evidence>
<keyword evidence="4 5" id="KW-0472">Membrane</keyword>
<evidence type="ECO:0000313" key="8">
    <source>
        <dbReference type="Proteomes" id="UP000245638"/>
    </source>
</evidence>
<dbReference type="InterPro" id="IPR036259">
    <property type="entry name" value="MFS_trans_sf"/>
</dbReference>
<dbReference type="InterPro" id="IPR020846">
    <property type="entry name" value="MFS_dom"/>
</dbReference>
<dbReference type="PANTHER" id="PTHR23508:SF10">
    <property type="entry name" value="CARBOXYLIC ACID TRANSPORTER PROTEIN HOMOLOG"/>
    <property type="match status" value="1"/>
</dbReference>
<feature type="transmembrane region" description="Helical" evidence="5">
    <location>
        <begin position="130"/>
        <end position="155"/>
    </location>
</feature>
<dbReference type="Proteomes" id="UP000245638">
    <property type="component" value="Unassembled WGS sequence"/>
</dbReference>
<reference evidence="7 8" key="1">
    <citation type="journal article" date="2015" name="Appl. Environ. Microbiol.">
        <title>Nanoarchaeota, Their Sulfolobales Host, and Nanoarchaeota Virus Distribution across Yellowstone National Park Hot Springs.</title>
        <authorList>
            <person name="Munson-McGee J.H."/>
            <person name="Field E.K."/>
            <person name="Bateson M."/>
            <person name="Rooney C."/>
            <person name="Stepanauskas R."/>
            <person name="Young M.J."/>
        </authorList>
    </citation>
    <scope>NUCLEOTIDE SEQUENCE [LARGE SCALE GENOMIC DNA]</scope>
    <source>
        <strain evidence="7">SCGC AC-742_N10</strain>
    </source>
</reference>
<evidence type="ECO:0000259" key="6">
    <source>
        <dbReference type="PROSITE" id="PS50850"/>
    </source>
</evidence>
<dbReference type="PROSITE" id="PS00217">
    <property type="entry name" value="SUGAR_TRANSPORT_2"/>
    <property type="match status" value="1"/>
</dbReference>
<dbReference type="EMBL" id="QEFD01000184">
    <property type="protein sequence ID" value="PVU74767.1"/>
    <property type="molecule type" value="Genomic_DNA"/>
</dbReference>
<comment type="subcellular location">
    <subcellularLocation>
        <location evidence="1">Membrane</location>
        <topology evidence="1">Multi-pass membrane protein</topology>
    </subcellularLocation>
</comment>
<dbReference type="Gene3D" id="1.20.1250.20">
    <property type="entry name" value="MFS general substrate transporter like domains"/>
    <property type="match status" value="2"/>
</dbReference>
<feature type="transmembrane region" description="Helical" evidence="5">
    <location>
        <begin position="200"/>
        <end position="222"/>
    </location>
</feature>
<dbReference type="GO" id="GO:0046943">
    <property type="term" value="F:carboxylic acid transmembrane transporter activity"/>
    <property type="evidence" value="ECO:0007669"/>
    <property type="project" value="TreeGrafter"/>
</dbReference>
<dbReference type="CDD" id="cd17316">
    <property type="entry name" value="MFS_SV2_like"/>
    <property type="match status" value="1"/>
</dbReference>
<keyword evidence="3 5" id="KW-1133">Transmembrane helix</keyword>
<dbReference type="PROSITE" id="PS50850">
    <property type="entry name" value="MFS"/>
    <property type="match status" value="1"/>
</dbReference>
<dbReference type="SUPFAM" id="SSF103473">
    <property type="entry name" value="MFS general substrate transporter"/>
    <property type="match status" value="1"/>
</dbReference>